<evidence type="ECO:0000256" key="1">
    <source>
        <dbReference type="ARBA" id="ARBA00004601"/>
    </source>
</evidence>
<dbReference type="GO" id="GO:0032456">
    <property type="term" value="P:endocytic recycling"/>
    <property type="evidence" value="ECO:0007669"/>
    <property type="project" value="TreeGrafter"/>
</dbReference>
<gene>
    <name evidence="9" type="ORF">G7K_0165-t1</name>
</gene>
<evidence type="ECO:0000313" key="10">
    <source>
        <dbReference type="Proteomes" id="UP000033140"/>
    </source>
</evidence>
<dbReference type="Proteomes" id="UP000033140">
    <property type="component" value="Unassembled WGS sequence"/>
</dbReference>
<accession>A0A0E9N7W7</accession>
<dbReference type="Pfam" id="PF20655">
    <property type="entry name" value="Vps52_C"/>
    <property type="match status" value="1"/>
</dbReference>
<feature type="domain" description="Vps52 coiled-coil" evidence="7">
    <location>
        <begin position="119"/>
        <end position="283"/>
    </location>
</feature>
<dbReference type="GO" id="GO:0042147">
    <property type="term" value="P:retrograde transport, endosome to Golgi"/>
    <property type="evidence" value="ECO:0007669"/>
    <property type="project" value="TreeGrafter"/>
</dbReference>
<reference evidence="9 10" key="1">
    <citation type="journal article" date="2011" name="J. Gen. Appl. Microbiol.">
        <title>Draft genome sequencing of the enigmatic yeast Saitoella complicata.</title>
        <authorList>
            <person name="Nishida H."/>
            <person name="Hamamoto M."/>
            <person name="Sugiyama J."/>
        </authorList>
    </citation>
    <scope>NUCLEOTIDE SEQUENCE [LARGE SCALE GENOMIC DNA]</scope>
    <source>
        <strain evidence="9 10">NRRL Y-17804</strain>
    </source>
</reference>
<evidence type="ECO:0000313" key="9">
    <source>
        <dbReference type="EMBL" id="GAO45919.1"/>
    </source>
</evidence>
<evidence type="ECO:0000256" key="3">
    <source>
        <dbReference type="ARBA" id="ARBA00022448"/>
    </source>
</evidence>
<dbReference type="GO" id="GO:0006896">
    <property type="term" value="P:Golgi to vacuole transport"/>
    <property type="evidence" value="ECO:0007669"/>
    <property type="project" value="TreeGrafter"/>
</dbReference>
<reference evidence="9 10" key="2">
    <citation type="journal article" date="2014" name="J. Gen. Appl. Microbiol.">
        <title>The early diverging ascomycetous budding yeast Saitoella complicata has three histone deacetylases belonging to the Clr6, Hos2, and Rpd3 lineages.</title>
        <authorList>
            <person name="Nishida H."/>
            <person name="Matsumoto T."/>
            <person name="Kondo S."/>
            <person name="Hamamoto M."/>
            <person name="Yoshikawa H."/>
        </authorList>
    </citation>
    <scope>NUCLEOTIDE SEQUENCE [LARGE SCALE GENOMIC DNA]</scope>
    <source>
        <strain evidence="9 10">NRRL Y-17804</strain>
    </source>
</reference>
<dbReference type="InterPro" id="IPR016159">
    <property type="entry name" value="Cullin_repeat-like_dom_sf"/>
</dbReference>
<reference evidence="9 10" key="3">
    <citation type="journal article" date="2015" name="Genome Announc.">
        <title>Draft Genome Sequence of the Archiascomycetous Yeast Saitoella complicata.</title>
        <authorList>
            <person name="Yamauchi K."/>
            <person name="Kondo S."/>
            <person name="Hamamoto M."/>
            <person name="Takahashi Y."/>
            <person name="Ogura Y."/>
            <person name="Hayashi T."/>
            <person name="Nishida H."/>
        </authorList>
    </citation>
    <scope>NUCLEOTIDE SEQUENCE [LARGE SCALE GENOMIC DNA]</scope>
    <source>
        <strain evidence="9 10">NRRL Y-17804</strain>
    </source>
</reference>
<dbReference type="InterPro" id="IPR007258">
    <property type="entry name" value="Vps52"/>
</dbReference>
<dbReference type="GO" id="GO:0000938">
    <property type="term" value="C:GARP complex"/>
    <property type="evidence" value="ECO:0007669"/>
    <property type="project" value="TreeGrafter"/>
</dbReference>
<dbReference type="GO" id="GO:0005829">
    <property type="term" value="C:cytosol"/>
    <property type="evidence" value="ECO:0007669"/>
    <property type="project" value="GOC"/>
</dbReference>
<dbReference type="OMA" id="IHVVMVE"/>
<feature type="domain" description="Vps52 C-terminal" evidence="8">
    <location>
        <begin position="300"/>
        <end position="610"/>
    </location>
</feature>
<keyword evidence="5" id="KW-0333">Golgi apparatus</keyword>
<evidence type="ECO:0000259" key="8">
    <source>
        <dbReference type="Pfam" id="PF20655"/>
    </source>
</evidence>
<dbReference type="Pfam" id="PF04129">
    <property type="entry name" value="Vps52_CC"/>
    <property type="match status" value="1"/>
</dbReference>
<dbReference type="GO" id="GO:0015031">
    <property type="term" value="P:protein transport"/>
    <property type="evidence" value="ECO:0007669"/>
    <property type="project" value="UniProtKB-KW"/>
</dbReference>
<dbReference type="PANTHER" id="PTHR14190">
    <property type="entry name" value="SUPPRESSOR OF ACTIN MUTATIONS 2/VACUOLAR PROTEIN SORTING 52"/>
    <property type="match status" value="1"/>
</dbReference>
<dbReference type="PANTHER" id="PTHR14190:SF7">
    <property type="entry name" value="VACUOLAR PROTEIN SORTING-ASSOCIATED PROTEIN 52 HOMOLOG"/>
    <property type="match status" value="1"/>
</dbReference>
<dbReference type="InterPro" id="IPR048319">
    <property type="entry name" value="Vps52_CC"/>
</dbReference>
<feature type="region of interest" description="Disordered" evidence="6">
    <location>
        <begin position="1"/>
        <end position="55"/>
    </location>
</feature>
<dbReference type="EMBL" id="BACD03000001">
    <property type="protein sequence ID" value="GAO45919.1"/>
    <property type="molecule type" value="Genomic_DNA"/>
</dbReference>
<keyword evidence="3" id="KW-0813">Transport</keyword>
<comment type="subcellular location">
    <subcellularLocation>
        <location evidence="1">Golgi apparatus</location>
        <location evidence="1">trans-Golgi network</location>
    </subcellularLocation>
</comment>
<comment type="caution">
    <text evidence="9">The sequence shown here is derived from an EMBL/GenBank/DDBJ whole genome shotgun (WGS) entry which is preliminary data.</text>
</comment>
<protein>
    <submittedName>
        <fullName evidence="9">Uncharacterized protein</fullName>
    </submittedName>
</protein>
<dbReference type="STRING" id="698492.A0A0E9N7W7"/>
<evidence type="ECO:0000256" key="4">
    <source>
        <dbReference type="ARBA" id="ARBA00022927"/>
    </source>
</evidence>
<dbReference type="OrthoDB" id="19482at2759"/>
<sequence>MPRLWPTNARQNIAVERKSSEELTRSPLALPSSQSAAGTRRTSSSPARQLPRNDPVKVLSDLLGSTTPNDEYLADTVEPVVDEHILNDIDFGDRGIDDYNTDCTSSFAYNDSASRKTEYSDLHESIRSCDSVLESIESFLQQFRKDLGSVSKEMEALHHRSLAINNQLDNRKAVETLVGPAVEGIVLSPAVIRRITDGEVNDAWLDALMELDQKTAELATHSPQEIKAFEEVATQMKKLKQRAIERIRDHLVFCIKSIRVPDCNLQYIQQVNMLRYRMLYRFLSDANVELAADIRQAYVNTVRWYFTHHFDRYHKHLEVLPLHKIEKTDLIGLDESSRKGGLFTAIRSTAPALTDVYTVSQRFGILEKKDATLITVGEADEVKKKPHFVELIFRSFNLAISDNAIAEFSFLSDFFGEKNAVASTMFRDIFEPTLNLGTNFTRALIDHTFDVLGVLICVRLTQQFAFELQRRRVPILEGYINGTSMLLWPRLQVVMDAHAESLRRANSATIRQSVADKTGVAPHAITQRFAELQRGILLLSEESGEEEPVANSFGRMRSDFEALLTRLSAAISDPKKRERFLHNNYSLVATVISDTKGRLAQEEKRHLESLLRAYSG</sequence>
<evidence type="ECO:0000256" key="2">
    <source>
        <dbReference type="ARBA" id="ARBA00008180"/>
    </source>
</evidence>
<feature type="compositionally biased region" description="Basic and acidic residues" evidence="6">
    <location>
        <begin position="15"/>
        <end position="24"/>
    </location>
</feature>
<dbReference type="GO" id="GO:0019905">
    <property type="term" value="F:syntaxin binding"/>
    <property type="evidence" value="ECO:0007669"/>
    <property type="project" value="TreeGrafter"/>
</dbReference>
<proteinExistence type="inferred from homology"/>
<evidence type="ECO:0000259" key="7">
    <source>
        <dbReference type="Pfam" id="PF04129"/>
    </source>
</evidence>
<dbReference type="SUPFAM" id="SSF74788">
    <property type="entry name" value="Cullin repeat-like"/>
    <property type="match status" value="1"/>
</dbReference>
<keyword evidence="4" id="KW-0653">Protein transport</keyword>
<dbReference type="RefSeq" id="XP_019025576.1">
    <property type="nucleotide sequence ID" value="XM_019169289.1"/>
</dbReference>
<feature type="compositionally biased region" description="Low complexity" evidence="6">
    <location>
        <begin position="26"/>
        <end position="37"/>
    </location>
</feature>
<comment type="similarity">
    <text evidence="2">Belongs to the VPS52 family.</text>
</comment>
<name>A0A0E9N7W7_SAICN</name>
<dbReference type="InterPro" id="IPR048361">
    <property type="entry name" value="Vps52_C"/>
</dbReference>
<evidence type="ECO:0000256" key="5">
    <source>
        <dbReference type="ARBA" id="ARBA00023034"/>
    </source>
</evidence>
<keyword evidence="10" id="KW-1185">Reference proteome</keyword>
<evidence type="ECO:0000256" key="6">
    <source>
        <dbReference type="SAM" id="MobiDB-lite"/>
    </source>
</evidence>
<organism evidence="9 10">
    <name type="scientific">Saitoella complicata (strain BCRC 22490 / CBS 7301 / JCM 7358 / NBRC 10748 / NRRL Y-17804)</name>
    <dbReference type="NCBI Taxonomy" id="698492"/>
    <lineage>
        <taxon>Eukaryota</taxon>
        <taxon>Fungi</taxon>
        <taxon>Dikarya</taxon>
        <taxon>Ascomycota</taxon>
        <taxon>Taphrinomycotina</taxon>
        <taxon>Taphrinomycotina incertae sedis</taxon>
        <taxon>Saitoella</taxon>
    </lineage>
</organism>
<dbReference type="AlphaFoldDB" id="A0A0E9N7W7"/>